<dbReference type="PANTHER" id="PTHR18804">
    <property type="entry name" value="RIBOSOMAL PROTEIN"/>
    <property type="match status" value="1"/>
</dbReference>
<dbReference type="GO" id="GO:1990904">
    <property type="term" value="C:ribonucleoprotein complex"/>
    <property type="evidence" value="ECO:0007669"/>
    <property type="project" value="UniProtKB-KW"/>
</dbReference>
<evidence type="ECO:0000256" key="3">
    <source>
        <dbReference type="ARBA" id="ARBA00023274"/>
    </source>
</evidence>
<keyword evidence="2 4" id="KW-0689">Ribosomal protein</keyword>
<dbReference type="STRING" id="35722.A0A0B7NXX9"/>
<dbReference type="NCBIfam" id="TIGR01022">
    <property type="entry name" value="rpmJ_bact"/>
    <property type="match status" value="1"/>
</dbReference>
<dbReference type="InterPro" id="IPR000473">
    <property type="entry name" value="Ribosomal_bL36"/>
</dbReference>
<dbReference type="GO" id="GO:0006412">
    <property type="term" value="P:translation"/>
    <property type="evidence" value="ECO:0007669"/>
    <property type="project" value="InterPro"/>
</dbReference>
<dbReference type="GO" id="GO:0005840">
    <property type="term" value="C:ribosome"/>
    <property type="evidence" value="ECO:0007669"/>
    <property type="project" value="UniProtKB-KW"/>
</dbReference>
<name>A0A0B7NXX9_9FUNG</name>
<dbReference type="PANTHER" id="PTHR18804:SF16">
    <property type="entry name" value="RIBOSOMAL PROTEIN"/>
    <property type="match status" value="1"/>
</dbReference>
<proteinExistence type="inferred from homology"/>
<dbReference type="Pfam" id="PF00444">
    <property type="entry name" value="Ribosomal_L36"/>
    <property type="match status" value="1"/>
</dbReference>
<dbReference type="EMBL" id="LN734207">
    <property type="protein sequence ID" value="CEP20054.1"/>
    <property type="molecule type" value="Genomic_DNA"/>
</dbReference>
<dbReference type="SUPFAM" id="SSF57840">
    <property type="entry name" value="Ribosomal protein L36"/>
    <property type="match status" value="1"/>
</dbReference>
<organism evidence="5 6">
    <name type="scientific">Parasitella parasitica</name>
    <dbReference type="NCBI Taxonomy" id="35722"/>
    <lineage>
        <taxon>Eukaryota</taxon>
        <taxon>Fungi</taxon>
        <taxon>Fungi incertae sedis</taxon>
        <taxon>Mucoromycota</taxon>
        <taxon>Mucoromycotina</taxon>
        <taxon>Mucoromycetes</taxon>
        <taxon>Mucorales</taxon>
        <taxon>Mucorineae</taxon>
        <taxon>Mucoraceae</taxon>
        <taxon>Parasitella</taxon>
    </lineage>
</organism>
<dbReference type="PROSITE" id="PS00828">
    <property type="entry name" value="RIBOSOMAL_L36"/>
    <property type="match status" value="1"/>
</dbReference>
<evidence type="ECO:0000256" key="1">
    <source>
        <dbReference type="ARBA" id="ARBA00007645"/>
    </source>
</evidence>
<dbReference type="GO" id="GO:0003735">
    <property type="term" value="F:structural constituent of ribosome"/>
    <property type="evidence" value="ECO:0007669"/>
    <property type="project" value="InterPro"/>
</dbReference>
<evidence type="ECO:0000256" key="4">
    <source>
        <dbReference type="RuleBase" id="RU000570"/>
    </source>
</evidence>
<evidence type="ECO:0000313" key="6">
    <source>
        <dbReference type="Proteomes" id="UP000054107"/>
    </source>
</evidence>
<dbReference type="AlphaFoldDB" id="A0A0B7NXX9"/>
<dbReference type="OrthoDB" id="10265903at2759"/>
<dbReference type="Proteomes" id="UP000054107">
    <property type="component" value="Unassembled WGS sequence"/>
</dbReference>
<accession>A0A0B7NXX9</accession>
<dbReference type="InterPro" id="IPR035977">
    <property type="entry name" value="Ribosomal_bL36_sp"/>
</dbReference>
<protein>
    <recommendedName>
        <fullName evidence="4">Ribosomal protein</fullName>
    </recommendedName>
</protein>
<comment type="similarity">
    <text evidence="1 4">Belongs to the bacterial ribosomal protein bL36 family.</text>
</comment>
<dbReference type="HAMAP" id="MF_00251">
    <property type="entry name" value="Ribosomal_bL36"/>
    <property type="match status" value="1"/>
</dbReference>
<keyword evidence="6" id="KW-1185">Reference proteome</keyword>
<reference evidence="5 6" key="1">
    <citation type="submission" date="2014-09" db="EMBL/GenBank/DDBJ databases">
        <authorList>
            <person name="Ellenberger Sabrina"/>
        </authorList>
    </citation>
    <scope>NUCLEOTIDE SEQUENCE [LARGE SCALE GENOMIC DNA]</scope>
    <source>
        <strain evidence="5 6">CBS 412.66</strain>
    </source>
</reference>
<evidence type="ECO:0000313" key="5">
    <source>
        <dbReference type="EMBL" id="CEP20054.1"/>
    </source>
</evidence>
<keyword evidence="3 4" id="KW-0687">Ribonucleoprotein</keyword>
<gene>
    <name evidence="5" type="primary">PARPA_14375.1 scaffold 50209</name>
</gene>
<evidence type="ECO:0000256" key="2">
    <source>
        <dbReference type="ARBA" id="ARBA00022980"/>
    </source>
</evidence>
<dbReference type="InterPro" id="IPR052010">
    <property type="entry name" value="Ribosomal_LSU_bL36"/>
</dbReference>
<sequence>MSLLSQFTKSAFQQFTRQQQPTLAAWQQAGNPSIFTLVRTMKVRSSVKKMCDGCSTVKRRGKIFVTCNKNKKHKQRQG</sequence>